<dbReference type="EC" id="2.4.-.-" evidence="2"/>
<dbReference type="EMBL" id="JBHRTD010000018">
    <property type="protein sequence ID" value="MFC3140889.1"/>
    <property type="molecule type" value="Genomic_DNA"/>
</dbReference>
<evidence type="ECO:0000313" key="2">
    <source>
        <dbReference type="EMBL" id="MFC3140889.1"/>
    </source>
</evidence>
<evidence type="ECO:0000313" key="3">
    <source>
        <dbReference type="Proteomes" id="UP001595621"/>
    </source>
</evidence>
<keyword evidence="2" id="KW-0328">Glycosyltransferase</keyword>
<comment type="caution">
    <text evidence="2">The sequence shown here is derived from an EMBL/GenBank/DDBJ whole genome shotgun (WGS) entry which is preliminary data.</text>
</comment>
<dbReference type="PANTHER" id="PTHR22916:SF3">
    <property type="entry name" value="UDP-GLCNAC:BETAGAL BETA-1,3-N-ACETYLGLUCOSAMINYLTRANSFERASE-LIKE PROTEIN 1"/>
    <property type="match status" value="1"/>
</dbReference>
<keyword evidence="2" id="KW-0808">Transferase</keyword>
<evidence type="ECO:0000259" key="1">
    <source>
        <dbReference type="Pfam" id="PF00535"/>
    </source>
</evidence>
<dbReference type="InterPro" id="IPR029044">
    <property type="entry name" value="Nucleotide-diphossugar_trans"/>
</dbReference>
<gene>
    <name evidence="2" type="ORF">ACFOE0_22285</name>
</gene>
<reference evidence="3" key="1">
    <citation type="journal article" date="2019" name="Int. J. Syst. Evol. Microbiol.">
        <title>The Global Catalogue of Microorganisms (GCM) 10K type strain sequencing project: providing services to taxonomists for standard genome sequencing and annotation.</title>
        <authorList>
            <consortium name="The Broad Institute Genomics Platform"/>
            <consortium name="The Broad Institute Genome Sequencing Center for Infectious Disease"/>
            <person name="Wu L."/>
            <person name="Ma J."/>
        </authorList>
    </citation>
    <scope>NUCLEOTIDE SEQUENCE [LARGE SCALE GENOMIC DNA]</scope>
    <source>
        <strain evidence="3">KCTC 52277</strain>
    </source>
</reference>
<sequence>MKECPRRIAVLLAAYNGKDYLLEQLRTILGQVEVQCDIYISLDKSTDESYQLLLDLAERHENIKLLSYGETYGSAGQNFFRLIKEVDFSGYDYVAFADQDDIWLKDKLSSAVTMLNSRGYDGYSSNVTAFWEDGREKMIVKSSPQSQFDFLFESAGPGCTFVMTRRLALDIKQFLNNIGEKITDIWLHDWFCYAFARARGYSWIIDSKSYMQYRQHSANSVGANSGLDSLLKRINSVMSGDAFDKVIKQASVLGIDRLKPIQLIQCGSFRSSAKLLSLANQCRRNKKDKVLFFMAVLCSTVGRSNQCRD</sequence>
<dbReference type="SUPFAM" id="SSF53448">
    <property type="entry name" value="Nucleotide-diphospho-sugar transferases"/>
    <property type="match status" value="1"/>
</dbReference>
<keyword evidence="3" id="KW-1185">Reference proteome</keyword>
<accession>A0ABV7GL29</accession>
<protein>
    <submittedName>
        <fullName evidence="2">Glycosyltransferase</fullName>
        <ecNumber evidence="2">2.4.-.-</ecNumber>
    </submittedName>
</protein>
<name>A0ABV7GL29_9GAMM</name>
<dbReference type="Pfam" id="PF00535">
    <property type="entry name" value="Glycos_transf_2"/>
    <property type="match status" value="1"/>
</dbReference>
<proteinExistence type="predicted"/>
<dbReference type="Gene3D" id="3.90.550.10">
    <property type="entry name" value="Spore Coat Polysaccharide Biosynthesis Protein SpsA, Chain A"/>
    <property type="match status" value="1"/>
</dbReference>
<dbReference type="PANTHER" id="PTHR22916">
    <property type="entry name" value="GLYCOSYLTRANSFERASE"/>
    <property type="match status" value="1"/>
</dbReference>
<organism evidence="2 3">
    <name type="scientific">Shewanella submarina</name>
    <dbReference type="NCBI Taxonomy" id="2016376"/>
    <lineage>
        <taxon>Bacteria</taxon>
        <taxon>Pseudomonadati</taxon>
        <taxon>Pseudomonadota</taxon>
        <taxon>Gammaproteobacteria</taxon>
        <taxon>Alteromonadales</taxon>
        <taxon>Shewanellaceae</taxon>
        <taxon>Shewanella</taxon>
    </lineage>
</organism>
<dbReference type="InterPro" id="IPR001173">
    <property type="entry name" value="Glyco_trans_2-like"/>
</dbReference>
<dbReference type="Proteomes" id="UP001595621">
    <property type="component" value="Unassembled WGS sequence"/>
</dbReference>
<dbReference type="GO" id="GO:0016757">
    <property type="term" value="F:glycosyltransferase activity"/>
    <property type="evidence" value="ECO:0007669"/>
    <property type="project" value="UniProtKB-KW"/>
</dbReference>
<feature type="domain" description="Glycosyltransferase 2-like" evidence="1">
    <location>
        <begin position="10"/>
        <end position="141"/>
    </location>
</feature>
<dbReference type="RefSeq" id="WP_248934719.1">
    <property type="nucleotide sequence ID" value="NZ_JAKILF010000001.1"/>
</dbReference>